<dbReference type="InterPro" id="IPR011043">
    <property type="entry name" value="Gal_Oxase/kelch_b-propeller"/>
</dbReference>
<dbReference type="InterPro" id="IPR015915">
    <property type="entry name" value="Kelch-typ_b-propeller"/>
</dbReference>
<comment type="caution">
    <text evidence="2">The sequence shown here is derived from an EMBL/GenBank/DDBJ whole genome shotgun (WGS) entry which is preliminary data.</text>
</comment>
<organism evidence="2 3">
    <name type="scientific">Cetraspora pellucida</name>
    <dbReference type="NCBI Taxonomy" id="1433469"/>
    <lineage>
        <taxon>Eukaryota</taxon>
        <taxon>Fungi</taxon>
        <taxon>Fungi incertae sedis</taxon>
        <taxon>Mucoromycota</taxon>
        <taxon>Glomeromycotina</taxon>
        <taxon>Glomeromycetes</taxon>
        <taxon>Diversisporales</taxon>
        <taxon>Gigasporaceae</taxon>
        <taxon>Cetraspora</taxon>
    </lineage>
</organism>
<dbReference type="SUPFAM" id="SSF50965">
    <property type="entry name" value="Galactose oxidase, central domain"/>
    <property type="match status" value="1"/>
</dbReference>
<evidence type="ECO:0000313" key="2">
    <source>
        <dbReference type="EMBL" id="CAG8695634.1"/>
    </source>
</evidence>
<dbReference type="EMBL" id="CAJVQA010010321">
    <property type="protein sequence ID" value="CAG8695634.1"/>
    <property type="molecule type" value="Genomic_DNA"/>
</dbReference>
<proteinExistence type="predicted"/>
<name>A0A9N9EWQ1_9GLOM</name>
<sequence>MKDSSIYYIGGLGYSNTFDLNEISVFDTTNLKWLTMTTLGDSISGRSGHSAVLSAIVPSPLRSGMALNNNVYLFNTQNYTWIKTFDALNINGTNSKPDNKGSDSLSLGAKIGIVGIGVGVVAAIVIYFAWFFIYNKVSRRDNLRHFTIYFYLKFKNNVRYLATGEI</sequence>
<keyword evidence="1" id="KW-0812">Transmembrane</keyword>
<accession>A0A9N9EWQ1</accession>
<gene>
    <name evidence="2" type="ORF">CPELLU_LOCUS11546</name>
</gene>
<dbReference type="AlphaFoldDB" id="A0A9N9EWQ1"/>
<feature type="non-terminal residue" evidence="2">
    <location>
        <position position="166"/>
    </location>
</feature>
<keyword evidence="1" id="KW-0472">Membrane</keyword>
<feature type="transmembrane region" description="Helical" evidence="1">
    <location>
        <begin position="111"/>
        <end position="134"/>
    </location>
</feature>
<keyword evidence="3" id="KW-1185">Reference proteome</keyword>
<dbReference type="Proteomes" id="UP000789759">
    <property type="component" value="Unassembled WGS sequence"/>
</dbReference>
<protein>
    <submittedName>
        <fullName evidence="2">20700_t:CDS:1</fullName>
    </submittedName>
</protein>
<dbReference type="Gene3D" id="2.120.10.80">
    <property type="entry name" value="Kelch-type beta propeller"/>
    <property type="match status" value="1"/>
</dbReference>
<evidence type="ECO:0000256" key="1">
    <source>
        <dbReference type="SAM" id="Phobius"/>
    </source>
</evidence>
<dbReference type="OrthoDB" id="2363659at2759"/>
<evidence type="ECO:0000313" key="3">
    <source>
        <dbReference type="Proteomes" id="UP000789759"/>
    </source>
</evidence>
<reference evidence="2" key="1">
    <citation type="submission" date="2021-06" db="EMBL/GenBank/DDBJ databases">
        <authorList>
            <person name="Kallberg Y."/>
            <person name="Tangrot J."/>
            <person name="Rosling A."/>
        </authorList>
    </citation>
    <scope>NUCLEOTIDE SEQUENCE</scope>
    <source>
        <strain evidence="2">FL966</strain>
    </source>
</reference>
<keyword evidence="1" id="KW-1133">Transmembrane helix</keyword>